<keyword evidence="2 5" id="KW-0812">Transmembrane</keyword>
<keyword evidence="8" id="KW-1185">Reference proteome</keyword>
<organism evidence="7 8">
    <name type="scientific">Blastomyces silverae</name>
    <dbReference type="NCBI Taxonomy" id="2060906"/>
    <lineage>
        <taxon>Eukaryota</taxon>
        <taxon>Fungi</taxon>
        <taxon>Dikarya</taxon>
        <taxon>Ascomycota</taxon>
        <taxon>Pezizomycotina</taxon>
        <taxon>Eurotiomycetes</taxon>
        <taxon>Eurotiomycetidae</taxon>
        <taxon>Onygenales</taxon>
        <taxon>Ajellomycetaceae</taxon>
        <taxon>Blastomyces</taxon>
    </lineage>
</organism>
<evidence type="ECO:0000256" key="4">
    <source>
        <dbReference type="ARBA" id="ARBA00023136"/>
    </source>
</evidence>
<dbReference type="AlphaFoldDB" id="A0A0H1B4G6"/>
<keyword evidence="4 5" id="KW-0472">Membrane</keyword>
<name>A0A0H1B4G6_9EURO</name>
<proteinExistence type="predicted"/>
<feature type="transmembrane region" description="Helical" evidence="5">
    <location>
        <begin position="78"/>
        <end position="102"/>
    </location>
</feature>
<evidence type="ECO:0000256" key="5">
    <source>
        <dbReference type="SAM" id="Phobius"/>
    </source>
</evidence>
<feature type="transmembrane region" description="Helical" evidence="5">
    <location>
        <begin position="122"/>
        <end position="144"/>
    </location>
</feature>
<feature type="transmembrane region" description="Helical" evidence="5">
    <location>
        <begin position="7"/>
        <end position="27"/>
    </location>
</feature>
<evidence type="ECO:0000256" key="2">
    <source>
        <dbReference type="ARBA" id="ARBA00022692"/>
    </source>
</evidence>
<evidence type="ECO:0000259" key="6">
    <source>
        <dbReference type="Pfam" id="PF01284"/>
    </source>
</evidence>
<keyword evidence="3 5" id="KW-1133">Transmembrane helix</keyword>
<reference evidence="8" key="1">
    <citation type="journal article" date="2015" name="PLoS Genet.">
        <title>The dynamic genome and transcriptome of the human fungal pathogen Blastomyces and close relative Emmonsia.</title>
        <authorList>
            <person name="Munoz J.F."/>
            <person name="Gauthier G.M."/>
            <person name="Desjardins C.A."/>
            <person name="Gallo J.E."/>
            <person name="Holder J."/>
            <person name="Sullivan T.D."/>
            <person name="Marty A.J."/>
            <person name="Carmen J.C."/>
            <person name="Chen Z."/>
            <person name="Ding L."/>
            <person name="Gujja S."/>
            <person name="Magrini V."/>
            <person name="Misas E."/>
            <person name="Mitreva M."/>
            <person name="Priest M."/>
            <person name="Saif S."/>
            <person name="Whiston E.A."/>
            <person name="Young S."/>
            <person name="Zeng Q."/>
            <person name="Goldman W.E."/>
            <person name="Mardis E.R."/>
            <person name="Taylor J.W."/>
            <person name="McEwen J.G."/>
            <person name="Clay O.K."/>
            <person name="Klein B.S."/>
            <person name="Cuomo C.A."/>
        </authorList>
    </citation>
    <scope>NUCLEOTIDE SEQUENCE [LARGE SCALE GENOMIC DNA]</scope>
    <source>
        <strain evidence="8">UAMH 139</strain>
    </source>
</reference>
<feature type="transmembrane region" description="Helical" evidence="5">
    <location>
        <begin position="47"/>
        <end position="66"/>
    </location>
</feature>
<evidence type="ECO:0000256" key="3">
    <source>
        <dbReference type="ARBA" id="ARBA00022989"/>
    </source>
</evidence>
<protein>
    <recommendedName>
        <fullName evidence="6">MARVEL domain-containing protein</fullName>
    </recommendedName>
</protein>
<evidence type="ECO:0000256" key="1">
    <source>
        <dbReference type="ARBA" id="ARBA00004141"/>
    </source>
</evidence>
<evidence type="ECO:0000313" key="7">
    <source>
        <dbReference type="EMBL" id="KLJ06289.1"/>
    </source>
</evidence>
<comment type="subcellular location">
    <subcellularLocation>
        <location evidence="1">Membrane</location>
        <topology evidence="1">Multi-pass membrane protein</topology>
    </subcellularLocation>
</comment>
<dbReference type="EMBL" id="LDEV01003200">
    <property type="protein sequence ID" value="KLJ06289.1"/>
    <property type="molecule type" value="Genomic_DNA"/>
</dbReference>
<dbReference type="Proteomes" id="UP000053573">
    <property type="component" value="Unassembled WGS sequence"/>
</dbReference>
<comment type="caution">
    <text evidence="7">The sequence shown here is derived from an EMBL/GenBank/DDBJ whole genome shotgun (WGS) entry which is preliminary data.</text>
</comment>
<gene>
    <name evidence="7" type="ORF">EMPG_10273</name>
</gene>
<dbReference type="PANTHER" id="PTHR37451">
    <property type="entry name" value="MARVEL DOMAIN"/>
    <property type="match status" value="1"/>
</dbReference>
<dbReference type="PANTHER" id="PTHR37451:SF1">
    <property type="entry name" value="MARVEL DOMAIN-CONTAINING PROTEIN"/>
    <property type="match status" value="1"/>
</dbReference>
<dbReference type="GO" id="GO:0016020">
    <property type="term" value="C:membrane"/>
    <property type="evidence" value="ECO:0007669"/>
    <property type="project" value="UniProtKB-SubCell"/>
</dbReference>
<dbReference type="OrthoDB" id="2117453at2759"/>
<evidence type="ECO:0000313" key="8">
    <source>
        <dbReference type="Proteomes" id="UP000053573"/>
    </source>
</evidence>
<dbReference type="InterPro" id="IPR008253">
    <property type="entry name" value="Marvel"/>
</dbReference>
<sequence length="166" mass="17772">MQNIIVGLRGAQVVLAIIILGLTGWAVNRANSLSSLYGFDGNSDETNFLLFNSIWTFLIAVPYLVLSPLYLQKFAHKYALIAVEAVTLLFWFAGFIAVAAVLPPASLCKLSSVCKGMQAATVFGAFEWLLFVATTVLGVVLPILRGGEDSTPKPEAAVDMQAHPGV</sequence>
<accession>A0A0H1B4G6</accession>
<dbReference type="Pfam" id="PF01284">
    <property type="entry name" value="MARVEL"/>
    <property type="match status" value="1"/>
</dbReference>
<feature type="domain" description="MARVEL" evidence="6">
    <location>
        <begin position="6"/>
        <end position="137"/>
    </location>
</feature>